<dbReference type="EMBL" id="JAMZIH010007816">
    <property type="protein sequence ID" value="KAJ1672801.1"/>
    <property type="molecule type" value="Genomic_DNA"/>
</dbReference>
<proteinExistence type="predicted"/>
<protein>
    <submittedName>
        <fullName evidence="1">Uncharacterized protein</fullName>
    </submittedName>
</protein>
<sequence length="59" mass="6838">EYAIAKSKPFGDKCFYHYFGDMHHGFCGARGDWKVEEQRKRAEEALGYAASFFDRTIVV</sequence>
<comment type="caution">
    <text evidence="1">The sequence shown here is derived from an EMBL/GenBank/DDBJ whole genome shotgun (WGS) entry which is preliminary data.</text>
</comment>
<name>A0ACC1H997_9FUNG</name>
<evidence type="ECO:0000313" key="2">
    <source>
        <dbReference type="Proteomes" id="UP001145114"/>
    </source>
</evidence>
<reference evidence="1" key="1">
    <citation type="submission" date="2022-06" db="EMBL/GenBank/DDBJ databases">
        <title>Phylogenomic reconstructions and comparative analyses of Kickxellomycotina fungi.</title>
        <authorList>
            <person name="Reynolds N.K."/>
            <person name="Stajich J.E."/>
            <person name="Barry K."/>
            <person name="Grigoriev I.V."/>
            <person name="Crous P."/>
            <person name="Smith M.E."/>
        </authorList>
    </citation>
    <scope>NUCLEOTIDE SEQUENCE</scope>
    <source>
        <strain evidence="1">RSA 2271</strain>
    </source>
</reference>
<dbReference type="Proteomes" id="UP001145114">
    <property type="component" value="Unassembled WGS sequence"/>
</dbReference>
<gene>
    <name evidence="1" type="ORF">EV182_006475</name>
</gene>
<evidence type="ECO:0000313" key="1">
    <source>
        <dbReference type="EMBL" id="KAJ1672801.1"/>
    </source>
</evidence>
<keyword evidence="2" id="KW-1185">Reference proteome</keyword>
<feature type="non-terminal residue" evidence="1">
    <location>
        <position position="1"/>
    </location>
</feature>
<organism evidence="1 2">
    <name type="scientific">Spiromyces aspiralis</name>
    <dbReference type="NCBI Taxonomy" id="68401"/>
    <lineage>
        <taxon>Eukaryota</taxon>
        <taxon>Fungi</taxon>
        <taxon>Fungi incertae sedis</taxon>
        <taxon>Zoopagomycota</taxon>
        <taxon>Kickxellomycotina</taxon>
        <taxon>Kickxellomycetes</taxon>
        <taxon>Kickxellales</taxon>
        <taxon>Kickxellaceae</taxon>
        <taxon>Spiromyces</taxon>
    </lineage>
</organism>
<accession>A0ACC1H997</accession>